<keyword evidence="2" id="KW-1185">Reference proteome</keyword>
<dbReference type="Proteomes" id="UP000828251">
    <property type="component" value="Unassembled WGS sequence"/>
</dbReference>
<proteinExistence type="predicted"/>
<evidence type="ECO:0000313" key="2">
    <source>
        <dbReference type="Proteomes" id="UP000828251"/>
    </source>
</evidence>
<dbReference type="EMBL" id="JAIQCV010000012">
    <property type="protein sequence ID" value="KAH1038284.1"/>
    <property type="molecule type" value="Genomic_DNA"/>
</dbReference>
<organism evidence="1 2">
    <name type="scientific">Gossypium stocksii</name>
    <dbReference type="NCBI Taxonomy" id="47602"/>
    <lineage>
        <taxon>Eukaryota</taxon>
        <taxon>Viridiplantae</taxon>
        <taxon>Streptophyta</taxon>
        <taxon>Embryophyta</taxon>
        <taxon>Tracheophyta</taxon>
        <taxon>Spermatophyta</taxon>
        <taxon>Magnoliopsida</taxon>
        <taxon>eudicotyledons</taxon>
        <taxon>Gunneridae</taxon>
        <taxon>Pentapetalae</taxon>
        <taxon>rosids</taxon>
        <taxon>malvids</taxon>
        <taxon>Malvales</taxon>
        <taxon>Malvaceae</taxon>
        <taxon>Malvoideae</taxon>
        <taxon>Gossypium</taxon>
    </lineage>
</organism>
<protein>
    <submittedName>
        <fullName evidence="1">Uncharacterized protein</fullName>
    </submittedName>
</protein>
<evidence type="ECO:0000313" key="1">
    <source>
        <dbReference type="EMBL" id="KAH1038284.1"/>
    </source>
</evidence>
<sequence length="124" mass="14436">MNTPIEKVEYDIPKLKNEGYFTDIERDNLSMGIQQAFGVEDCDEVLKIEEGFGKEVAHDVAISTIEEKVVVLTMKNKRLPIENYTTLRALTKFEDYSTIWLHIVLNRVNFLKLIFSRRPIEDNV</sequence>
<dbReference type="AlphaFoldDB" id="A0A9D3UCQ6"/>
<accession>A0A9D3UCQ6</accession>
<comment type="caution">
    <text evidence="1">The sequence shown here is derived from an EMBL/GenBank/DDBJ whole genome shotgun (WGS) entry which is preliminary data.</text>
</comment>
<gene>
    <name evidence="1" type="ORF">J1N35_040027</name>
</gene>
<reference evidence="1 2" key="1">
    <citation type="journal article" date="2021" name="Plant Biotechnol. J.">
        <title>Multi-omics assisted identification of the key and species-specific regulatory components of drought-tolerant mechanisms in Gossypium stocksii.</title>
        <authorList>
            <person name="Yu D."/>
            <person name="Ke L."/>
            <person name="Zhang D."/>
            <person name="Wu Y."/>
            <person name="Sun Y."/>
            <person name="Mei J."/>
            <person name="Sun J."/>
            <person name="Sun Y."/>
        </authorList>
    </citation>
    <scope>NUCLEOTIDE SEQUENCE [LARGE SCALE GENOMIC DNA]</scope>
    <source>
        <strain evidence="2">cv. E1</strain>
        <tissue evidence="1">Leaf</tissue>
    </source>
</reference>
<name>A0A9D3UCQ6_9ROSI</name>